<name>A0A1M7FNA7_XYLRU</name>
<organism evidence="2 3">
    <name type="scientific">Xylanibacter ruminicola</name>
    <name type="common">Prevotella ruminicola</name>
    <dbReference type="NCBI Taxonomy" id="839"/>
    <lineage>
        <taxon>Bacteria</taxon>
        <taxon>Pseudomonadati</taxon>
        <taxon>Bacteroidota</taxon>
        <taxon>Bacteroidia</taxon>
        <taxon>Bacteroidales</taxon>
        <taxon>Prevotellaceae</taxon>
        <taxon>Xylanibacter</taxon>
    </lineage>
</organism>
<reference evidence="2 3" key="1">
    <citation type="submission" date="2016-11" db="EMBL/GenBank/DDBJ databases">
        <authorList>
            <person name="Jaros S."/>
            <person name="Januszkiewicz K."/>
            <person name="Wedrychowicz H."/>
        </authorList>
    </citation>
    <scope>NUCLEOTIDE SEQUENCE [LARGE SCALE GENOMIC DNA]</scope>
    <source>
        <strain evidence="2 3">BPI-34</strain>
    </source>
</reference>
<evidence type="ECO:0000256" key="1">
    <source>
        <dbReference type="SAM" id="MobiDB-lite"/>
    </source>
</evidence>
<dbReference type="Proteomes" id="UP000184280">
    <property type="component" value="Unassembled WGS sequence"/>
</dbReference>
<dbReference type="AlphaFoldDB" id="A0A1M7FNA7"/>
<dbReference type="EMBL" id="FRCJ01000002">
    <property type="protein sequence ID" value="SHM05486.1"/>
    <property type="molecule type" value="Genomic_DNA"/>
</dbReference>
<accession>A0A1M7FNA7</accession>
<feature type="region of interest" description="Disordered" evidence="1">
    <location>
        <begin position="1"/>
        <end position="28"/>
    </location>
</feature>
<gene>
    <name evidence="2" type="ORF">SAMN04488494_1213</name>
</gene>
<protein>
    <submittedName>
        <fullName evidence="2">Uncharacterized protein</fullName>
    </submittedName>
</protein>
<evidence type="ECO:0000313" key="3">
    <source>
        <dbReference type="Proteomes" id="UP000184280"/>
    </source>
</evidence>
<sequence>MAKMVHKGTADLSTKITSADSPGHFTKRQSLKGGALGAGLIVLVMMR</sequence>
<proteinExistence type="predicted"/>
<feature type="compositionally biased region" description="Polar residues" evidence="1">
    <location>
        <begin position="11"/>
        <end position="20"/>
    </location>
</feature>
<evidence type="ECO:0000313" key="2">
    <source>
        <dbReference type="EMBL" id="SHM05486.1"/>
    </source>
</evidence>